<sequence>MDPDRQSLSTGGPESGQVQNQITHGDDWHHGLDPQDAARLVQAREDRSAIVEEIPTKEGSLGAFSVACLLFNRMIGSGIFNSSSVIFYNTQSIGVSLLMWLYGVVLALSGLTVYVELGLAIPRWQLADGRKISTPRSGGELPYADQLNYFFKSPKFLATCLFGISFIVFGNTATNSVAFAVAALQAAGAAQTPGKVVGLAIAVNTFCCLLHSMSRKWGIRLNNLLGSLKLMMIILMILFGFIWLDRNISNTNFNSATSFAQTARTPTGVYRYAEALIYVTFPFGGFHQANYVLAEIKNPRKNFAKASGFGVLALCCLFMMLNILYAAIIPRDVLLSQPDVDVALQFFHHTIGRATSDPRQVEAACGALRALSAIGNVIVFTFTAARVKQEVAKEGVLPFSLQLASSYSFTLRHGFRRLPPHAGGRHLHTQKAPAAALALHWTVTTVLILGAVFGTAAQQASPDATFSYRPGYSLLLTAYAYGLDTMWFTCIGAAMLYLRLRPGSTWRHKSPVPHALGVVAAGCFTLTNAVPLVAIWVRDPMQEFIAHSDGKIPWFASQVMAVAVLGAAGAYWVGLRFYLWQRRVRHGLTMDVARSPVFWGGEAGQQSQGLVQIYEIIRLQWRVWVPPEGKQKGGDEVLEAAGGSGENQVREWADWRAPTK</sequence>
<dbReference type="Pfam" id="PF13520">
    <property type="entry name" value="AA_permease_2"/>
    <property type="match status" value="1"/>
</dbReference>
<feature type="transmembrane region" description="Helical" evidence="6">
    <location>
        <begin position="156"/>
        <end position="184"/>
    </location>
</feature>
<feature type="transmembrane region" description="Helical" evidence="6">
    <location>
        <begin position="557"/>
        <end position="579"/>
    </location>
</feature>
<feature type="transmembrane region" description="Helical" evidence="6">
    <location>
        <begin position="224"/>
        <end position="244"/>
    </location>
</feature>
<feature type="transmembrane region" description="Helical" evidence="6">
    <location>
        <begin position="512"/>
        <end position="537"/>
    </location>
</feature>
<dbReference type="GeneID" id="98173786"/>
<feature type="transmembrane region" description="Helical" evidence="6">
    <location>
        <begin position="196"/>
        <end position="212"/>
    </location>
</feature>
<feature type="region of interest" description="Disordered" evidence="5">
    <location>
        <begin position="1"/>
        <end position="30"/>
    </location>
</feature>
<keyword evidence="2 6" id="KW-0812">Transmembrane</keyword>
<evidence type="ECO:0000256" key="2">
    <source>
        <dbReference type="ARBA" id="ARBA00022692"/>
    </source>
</evidence>
<dbReference type="Proteomes" id="UP001628179">
    <property type="component" value="Unassembled WGS sequence"/>
</dbReference>
<evidence type="ECO:0000256" key="3">
    <source>
        <dbReference type="ARBA" id="ARBA00022989"/>
    </source>
</evidence>
<feature type="transmembrane region" description="Helical" evidence="6">
    <location>
        <begin position="434"/>
        <end position="458"/>
    </location>
</feature>
<proteinExistence type="predicted"/>
<name>A0ABQ0G4Z5_9PEZI</name>
<dbReference type="PANTHER" id="PTHR11785">
    <property type="entry name" value="AMINO ACID TRANSPORTER"/>
    <property type="match status" value="1"/>
</dbReference>
<keyword evidence="8" id="KW-1185">Reference proteome</keyword>
<dbReference type="EMBL" id="BAAFSV010000002">
    <property type="protein sequence ID" value="GAB1312831.1"/>
    <property type="molecule type" value="Genomic_DNA"/>
</dbReference>
<feature type="compositionally biased region" description="Polar residues" evidence="5">
    <location>
        <begin position="1"/>
        <end position="23"/>
    </location>
</feature>
<feature type="transmembrane region" description="Helical" evidence="6">
    <location>
        <begin position="275"/>
        <end position="294"/>
    </location>
</feature>
<comment type="caution">
    <text evidence="7">The sequence shown here is derived from an EMBL/GenBank/DDBJ whole genome shotgun (WGS) entry which is preliminary data.</text>
</comment>
<dbReference type="InterPro" id="IPR002293">
    <property type="entry name" value="AA/rel_permease1"/>
</dbReference>
<feature type="region of interest" description="Disordered" evidence="5">
    <location>
        <begin position="630"/>
        <end position="660"/>
    </location>
</feature>
<feature type="transmembrane region" description="Helical" evidence="6">
    <location>
        <begin position="478"/>
        <end position="500"/>
    </location>
</feature>
<dbReference type="PANTHER" id="PTHR11785:SF353">
    <property type="entry name" value="METHIONINE TRANSPORTER (EUROFUNG)"/>
    <property type="match status" value="1"/>
</dbReference>
<evidence type="ECO:0000313" key="7">
    <source>
        <dbReference type="EMBL" id="GAB1312831.1"/>
    </source>
</evidence>
<dbReference type="Gene3D" id="1.20.1740.10">
    <property type="entry name" value="Amino acid/polyamine transporter I"/>
    <property type="match status" value="1"/>
</dbReference>
<organism evidence="7 8">
    <name type="scientific">Madurella fahalii</name>
    <dbReference type="NCBI Taxonomy" id="1157608"/>
    <lineage>
        <taxon>Eukaryota</taxon>
        <taxon>Fungi</taxon>
        <taxon>Dikarya</taxon>
        <taxon>Ascomycota</taxon>
        <taxon>Pezizomycotina</taxon>
        <taxon>Sordariomycetes</taxon>
        <taxon>Sordariomycetidae</taxon>
        <taxon>Sordariales</taxon>
        <taxon>Sordariales incertae sedis</taxon>
        <taxon>Madurella</taxon>
    </lineage>
</organism>
<feature type="transmembrane region" description="Helical" evidence="6">
    <location>
        <begin position="100"/>
        <end position="121"/>
    </location>
</feature>
<dbReference type="RefSeq" id="XP_070914564.1">
    <property type="nucleotide sequence ID" value="XM_071058463.1"/>
</dbReference>
<evidence type="ECO:0000313" key="8">
    <source>
        <dbReference type="Proteomes" id="UP001628179"/>
    </source>
</evidence>
<dbReference type="InterPro" id="IPR050598">
    <property type="entry name" value="AminoAcid_Transporter"/>
</dbReference>
<protein>
    <recommendedName>
        <fullName evidence="9">High affinity methionine permease</fullName>
    </recommendedName>
</protein>
<comment type="subcellular location">
    <subcellularLocation>
        <location evidence="1">Membrane</location>
        <topology evidence="1">Multi-pass membrane protein</topology>
    </subcellularLocation>
</comment>
<keyword evidence="3 6" id="KW-1133">Transmembrane helix</keyword>
<evidence type="ECO:0008006" key="9">
    <source>
        <dbReference type="Google" id="ProtNLM"/>
    </source>
</evidence>
<evidence type="ECO:0000256" key="4">
    <source>
        <dbReference type="ARBA" id="ARBA00023136"/>
    </source>
</evidence>
<gene>
    <name evidence="7" type="ORF">MFIFM68171_03041</name>
</gene>
<evidence type="ECO:0000256" key="5">
    <source>
        <dbReference type="SAM" id="MobiDB-lite"/>
    </source>
</evidence>
<feature type="transmembrane region" description="Helical" evidence="6">
    <location>
        <begin position="306"/>
        <end position="328"/>
    </location>
</feature>
<reference evidence="7 8" key="1">
    <citation type="submission" date="2024-09" db="EMBL/GenBank/DDBJ databases">
        <title>Itraconazole resistance in Madurella fahalii resulting from another homologue of gene encoding cytochrome P450 14-alpha sterol demethylase (CYP51).</title>
        <authorList>
            <person name="Yoshioka I."/>
            <person name="Fahal A.H."/>
            <person name="Kaneko S."/>
            <person name="Yaguchi T."/>
        </authorList>
    </citation>
    <scope>NUCLEOTIDE SEQUENCE [LARGE SCALE GENOMIC DNA]</scope>
    <source>
        <strain evidence="7 8">IFM 68171</strain>
    </source>
</reference>
<keyword evidence="4 6" id="KW-0472">Membrane</keyword>
<feature type="transmembrane region" description="Helical" evidence="6">
    <location>
        <begin position="366"/>
        <end position="385"/>
    </location>
</feature>
<accession>A0ABQ0G4Z5</accession>
<evidence type="ECO:0000256" key="1">
    <source>
        <dbReference type="ARBA" id="ARBA00004141"/>
    </source>
</evidence>
<evidence type="ECO:0000256" key="6">
    <source>
        <dbReference type="SAM" id="Phobius"/>
    </source>
</evidence>